<keyword evidence="3 4" id="KW-0460">Magnesium</keyword>
<protein>
    <submittedName>
        <fullName evidence="6">Myo-inositol-1(Or 4)-monophosphatase</fullName>
    </submittedName>
</protein>
<gene>
    <name evidence="6" type="ORF">SAMN05216200_10153</name>
</gene>
<comment type="similarity">
    <text evidence="1">Belongs to the inositol monophosphatase superfamily.</text>
</comment>
<evidence type="ECO:0000256" key="5">
    <source>
        <dbReference type="SAM" id="MobiDB-lite"/>
    </source>
</evidence>
<dbReference type="PANTHER" id="PTHR20854">
    <property type="entry name" value="INOSITOL MONOPHOSPHATASE"/>
    <property type="match status" value="1"/>
</dbReference>
<evidence type="ECO:0000313" key="6">
    <source>
        <dbReference type="EMBL" id="SHN48983.1"/>
    </source>
</evidence>
<name>A0A1M7RRP6_9RHOB</name>
<dbReference type="Gene3D" id="3.30.540.10">
    <property type="entry name" value="Fructose-1,6-Bisphosphatase, subunit A, domain 1"/>
    <property type="match status" value="1"/>
</dbReference>
<dbReference type="RefSeq" id="WP_245728453.1">
    <property type="nucleotide sequence ID" value="NZ_FOHL01000002.1"/>
</dbReference>
<dbReference type="GO" id="GO:0008934">
    <property type="term" value="F:inositol monophosphate 1-phosphatase activity"/>
    <property type="evidence" value="ECO:0007669"/>
    <property type="project" value="TreeGrafter"/>
</dbReference>
<evidence type="ECO:0000256" key="2">
    <source>
        <dbReference type="ARBA" id="ARBA00022723"/>
    </source>
</evidence>
<dbReference type="SUPFAM" id="SSF56655">
    <property type="entry name" value="Carbohydrate phosphatase"/>
    <property type="match status" value="1"/>
</dbReference>
<feature type="binding site" evidence="4">
    <location>
        <position position="107"/>
    </location>
    <ligand>
        <name>Mg(2+)</name>
        <dbReference type="ChEBI" id="CHEBI:18420"/>
        <label>1</label>
        <note>catalytic</note>
    </ligand>
</feature>
<dbReference type="InterPro" id="IPR020550">
    <property type="entry name" value="Inositol_monophosphatase_CS"/>
</dbReference>
<dbReference type="EMBL" id="FRDL01000001">
    <property type="protein sequence ID" value="SHN48983.1"/>
    <property type="molecule type" value="Genomic_DNA"/>
</dbReference>
<dbReference type="GO" id="GO:0046854">
    <property type="term" value="P:phosphatidylinositol phosphate biosynthetic process"/>
    <property type="evidence" value="ECO:0007669"/>
    <property type="project" value="InterPro"/>
</dbReference>
<dbReference type="GO" id="GO:0006020">
    <property type="term" value="P:inositol metabolic process"/>
    <property type="evidence" value="ECO:0007669"/>
    <property type="project" value="TreeGrafter"/>
</dbReference>
<dbReference type="Gene3D" id="3.40.190.80">
    <property type="match status" value="1"/>
</dbReference>
<dbReference type="AlphaFoldDB" id="A0A1M7RRP6"/>
<organism evidence="6 7">
    <name type="scientific">Oceanicella actignis</name>
    <dbReference type="NCBI Taxonomy" id="1189325"/>
    <lineage>
        <taxon>Bacteria</taxon>
        <taxon>Pseudomonadati</taxon>
        <taxon>Pseudomonadota</taxon>
        <taxon>Alphaproteobacteria</taxon>
        <taxon>Rhodobacterales</taxon>
        <taxon>Paracoccaceae</taxon>
        <taxon>Oceanicella</taxon>
    </lineage>
</organism>
<feature type="binding site" evidence="4">
    <location>
        <position position="228"/>
    </location>
    <ligand>
        <name>Mg(2+)</name>
        <dbReference type="ChEBI" id="CHEBI:18420"/>
        <label>1</label>
        <note>catalytic</note>
    </ligand>
</feature>
<dbReference type="PRINTS" id="PR00377">
    <property type="entry name" value="IMPHPHTASES"/>
</dbReference>
<dbReference type="GO" id="GO:0046872">
    <property type="term" value="F:metal ion binding"/>
    <property type="evidence" value="ECO:0007669"/>
    <property type="project" value="UniProtKB-KW"/>
</dbReference>
<dbReference type="Proteomes" id="UP000184066">
    <property type="component" value="Unassembled WGS sequence"/>
</dbReference>
<feature type="region of interest" description="Disordered" evidence="5">
    <location>
        <begin position="1"/>
        <end position="24"/>
    </location>
</feature>
<dbReference type="Pfam" id="PF00459">
    <property type="entry name" value="Inositol_P"/>
    <property type="match status" value="1"/>
</dbReference>
<keyword evidence="2 4" id="KW-0479">Metal-binding</keyword>
<dbReference type="CDD" id="cd01638">
    <property type="entry name" value="CysQ"/>
    <property type="match status" value="1"/>
</dbReference>
<sequence length="282" mass="30073">MPEAERPAPGPRGGDAPAPPQDWRAADLRLLEEAAREAGRLAMRRFGGALDSWDKGGGQGPVSEADLEIDRMLRAELRAARPDYGWLSEETEDDPARLDAERVFVVDPIDGTRAFIAGQPTFAHSLAVVEGGRPQVGVVFLPARERMFAARAGAGSTLNGARLTHGGRETLEGAAALTGAAQLAPELWPGGPPPVRRHFRSSLAYRLCLVGSGRFDAMITLRDAWEWDVAAGELIAAEAGAVVTDARGAPTRYNGPRARLPGMIAAAPALHPQIMARLRRAD</sequence>
<keyword evidence="7" id="KW-1185">Reference proteome</keyword>
<evidence type="ECO:0000256" key="3">
    <source>
        <dbReference type="ARBA" id="ARBA00022842"/>
    </source>
</evidence>
<proteinExistence type="inferred from homology"/>
<feature type="binding site" evidence="4">
    <location>
        <position position="110"/>
    </location>
    <ligand>
        <name>Mg(2+)</name>
        <dbReference type="ChEBI" id="CHEBI:18420"/>
        <label>1</label>
        <note>catalytic</note>
    </ligand>
</feature>
<dbReference type="PANTHER" id="PTHR20854:SF4">
    <property type="entry name" value="INOSITOL-1-MONOPHOSPHATASE-RELATED"/>
    <property type="match status" value="1"/>
</dbReference>
<comment type="cofactor">
    <cofactor evidence="4">
        <name>Mg(2+)</name>
        <dbReference type="ChEBI" id="CHEBI:18420"/>
    </cofactor>
</comment>
<evidence type="ECO:0000256" key="4">
    <source>
        <dbReference type="PIRSR" id="PIRSR600760-2"/>
    </source>
</evidence>
<dbReference type="GO" id="GO:0007165">
    <property type="term" value="P:signal transduction"/>
    <property type="evidence" value="ECO:0007669"/>
    <property type="project" value="TreeGrafter"/>
</dbReference>
<dbReference type="STRING" id="1189325.SAMN04488119_102465"/>
<evidence type="ECO:0000256" key="1">
    <source>
        <dbReference type="ARBA" id="ARBA00009759"/>
    </source>
</evidence>
<dbReference type="PROSITE" id="PS00630">
    <property type="entry name" value="IMP_2"/>
    <property type="match status" value="1"/>
</dbReference>
<feature type="binding site" evidence="4">
    <location>
        <position position="89"/>
    </location>
    <ligand>
        <name>Mg(2+)</name>
        <dbReference type="ChEBI" id="CHEBI:18420"/>
        <label>1</label>
        <note>catalytic</note>
    </ligand>
</feature>
<evidence type="ECO:0000313" key="7">
    <source>
        <dbReference type="Proteomes" id="UP000184066"/>
    </source>
</evidence>
<accession>A0A1M7RRP6</accession>
<reference evidence="6 7" key="1">
    <citation type="submission" date="2016-12" db="EMBL/GenBank/DDBJ databases">
        <authorList>
            <person name="Song W.-J."/>
            <person name="Kurnit D.M."/>
        </authorList>
    </citation>
    <scope>NUCLEOTIDE SEQUENCE [LARGE SCALE GENOMIC DNA]</scope>
    <source>
        <strain evidence="6 7">CGMCC 1.10808</strain>
    </source>
</reference>
<feature type="binding site" evidence="4">
    <location>
        <position position="109"/>
    </location>
    <ligand>
        <name>Mg(2+)</name>
        <dbReference type="ChEBI" id="CHEBI:18420"/>
        <label>1</label>
        <note>catalytic</note>
    </ligand>
</feature>
<dbReference type="InterPro" id="IPR000760">
    <property type="entry name" value="Inositol_monophosphatase-like"/>
</dbReference>